<evidence type="ECO:0000313" key="1">
    <source>
        <dbReference type="EMBL" id="MBL4952206.1"/>
    </source>
</evidence>
<keyword evidence="2" id="KW-1185">Reference proteome</keyword>
<name>A0ABS1TLK6_9BACI</name>
<accession>A0ABS1TLK6</accession>
<protein>
    <submittedName>
        <fullName evidence="1">Uncharacterized protein</fullName>
    </submittedName>
</protein>
<dbReference type="Gene3D" id="6.10.320.10">
    <property type="match status" value="1"/>
</dbReference>
<organism evidence="1 2">
    <name type="scientific">Neobacillus paridis</name>
    <dbReference type="NCBI Taxonomy" id="2803862"/>
    <lineage>
        <taxon>Bacteria</taxon>
        <taxon>Bacillati</taxon>
        <taxon>Bacillota</taxon>
        <taxon>Bacilli</taxon>
        <taxon>Bacillales</taxon>
        <taxon>Bacillaceae</taxon>
        <taxon>Neobacillus</taxon>
    </lineage>
</organism>
<reference evidence="1 2" key="1">
    <citation type="submission" date="2021-01" db="EMBL/GenBank/DDBJ databases">
        <title>Genome public.</title>
        <authorList>
            <person name="Liu C."/>
            <person name="Sun Q."/>
        </authorList>
    </citation>
    <scope>NUCLEOTIDE SEQUENCE [LARGE SCALE GENOMIC DNA]</scope>
    <source>
        <strain evidence="1 2">YIM B02564</strain>
    </source>
</reference>
<comment type="caution">
    <text evidence="1">The sequence shown here is derived from an EMBL/GenBank/DDBJ whole genome shotgun (WGS) entry which is preliminary data.</text>
</comment>
<dbReference type="Proteomes" id="UP000623967">
    <property type="component" value="Unassembled WGS sequence"/>
</dbReference>
<proteinExistence type="predicted"/>
<gene>
    <name evidence="1" type="ORF">JK635_08285</name>
</gene>
<dbReference type="EMBL" id="JAESWB010000134">
    <property type="protein sequence ID" value="MBL4952206.1"/>
    <property type="molecule type" value="Genomic_DNA"/>
</dbReference>
<evidence type="ECO:0000313" key="2">
    <source>
        <dbReference type="Proteomes" id="UP000623967"/>
    </source>
</evidence>
<sequence>MTLAEAVPLKGIISRHIQELIRERNDVAFVEAEKGEEYEKPLRSVEKITEELERVRKDFRMLDILINKANLENTICWDEENISIKEAIELAKQLREEANRLKSLGNAKKIERTSRGLLNNHLVLLRIAQFEPEEYRKRGIKLERQVNKLSALIEHANHFVTIEFDDTKYAGEE</sequence>